<dbReference type="AlphaFoldDB" id="F6ZUK0"/>
<dbReference type="GO" id="GO:0016887">
    <property type="term" value="F:ATP hydrolysis activity"/>
    <property type="evidence" value="ECO:0007669"/>
    <property type="project" value="InterPro"/>
</dbReference>
<evidence type="ECO:0000313" key="5">
    <source>
        <dbReference type="Proteomes" id="UP000008144"/>
    </source>
</evidence>
<dbReference type="Pfam" id="PF01119">
    <property type="entry name" value="DNA_mis_repair"/>
    <property type="match status" value="1"/>
</dbReference>
<dbReference type="GO" id="GO:0030983">
    <property type="term" value="F:mismatched DNA binding"/>
    <property type="evidence" value="ECO:0007669"/>
    <property type="project" value="InterPro"/>
</dbReference>
<evidence type="ECO:0000259" key="3">
    <source>
        <dbReference type="SMART" id="SM01340"/>
    </source>
</evidence>
<dbReference type="GO" id="GO:0005524">
    <property type="term" value="F:ATP binding"/>
    <property type="evidence" value="ECO:0007669"/>
    <property type="project" value="InterPro"/>
</dbReference>
<protein>
    <recommendedName>
        <fullName evidence="3">DNA mismatch repair protein S5 domain-containing protein</fullName>
    </recommendedName>
</protein>
<dbReference type="GO" id="GO:0032300">
    <property type="term" value="C:mismatch repair complex"/>
    <property type="evidence" value="ECO:0007669"/>
    <property type="project" value="InterPro"/>
</dbReference>
<dbReference type="InParanoid" id="F6ZUK0"/>
<dbReference type="Pfam" id="PF13589">
    <property type="entry name" value="HATPase_c_3"/>
    <property type="match status" value="1"/>
</dbReference>
<reference evidence="4" key="4">
    <citation type="submission" date="2025-09" db="UniProtKB">
        <authorList>
            <consortium name="Ensembl"/>
        </authorList>
    </citation>
    <scope>IDENTIFICATION</scope>
</reference>
<dbReference type="InterPro" id="IPR013507">
    <property type="entry name" value="DNA_mismatch_S5_2-like"/>
</dbReference>
<dbReference type="InterPro" id="IPR036890">
    <property type="entry name" value="HATPase_C_sf"/>
</dbReference>
<dbReference type="InterPro" id="IPR014721">
    <property type="entry name" value="Ribsml_uS5_D2-typ_fold_subgr"/>
</dbReference>
<dbReference type="PANTHER" id="PTHR10073">
    <property type="entry name" value="DNA MISMATCH REPAIR PROTEIN MLH, PMS, MUTL"/>
    <property type="match status" value="1"/>
</dbReference>
<sequence>MHKLSSETSKLISSAQVATSVSNVVKELTENALDAGATSIQVKLVDFGLEKIEVRDNGCGIKAEEMKYAAQRHYTSKLRTDKDLLSLLTYGFRGEALSSACEVSDVCITTKTRYDAYSTAYTLDSKGSISLSRPSHLGQGTTVVISNIFKNLPVRKSYYANSKKRKEQLKLTEDMLIAYALANPSVHLSLSHNKTVIWQKPACKTLSEAVVNVLGSAVSQNLEEKKVQNCEKTVAIHAFVPKKVILRRTCDRCYVLINKRPIQEKQIDKTIKKMLGKGDSEKENNQSGWPTAILSITLPTDTVDVNVNPNKTQVMLTLKEEVLKLVENLL</sequence>
<dbReference type="GeneTree" id="ENSGT00940000157085"/>
<organism evidence="4 5">
    <name type="scientific">Ciona intestinalis</name>
    <name type="common">Transparent sea squirt</name>
    <name type="synonym">Ascidia intestinalis</name>
    <dbReference type="NCBI Taxonomy" id="7719"/>
    <lineage>
        <taxon>Eukaryota</taxon>
        <taxon>Metazoa</taxon>
        <taxon>Chordata</taxon>
        <taxon>Tunicata</taxon>
        <taxon>Ascidiacea</taxon>
        <taxon>Phlebobranchia</taxon>
        <taxon>Cionidae</taxon>
        <taxon>Ciona</taxon>
    </lineage>
</organism>
<dbReference type="GO" id="GO:0006298">
    <property type="term" value="P:mismatch repair"/>
    <property type="evidence" value="ECO:0007669"/>
    <property type="project" value="InterPro"/>
</dbReference>
<reference evidence="4" key="3">
    <citation type="submission" date="2025-08" db="UniProtKB">
        <authorList>
            <consortium name="Ensembl"/>
        </authorList>
    </citation>
    <scope>IDENTIFICATION</scope>
</reference>
<dbReference type="EMBL" id="EAAA01001754">
    <property type="status" value="NOT_ANNOTATED_CDS"/>
    <property type="molecule type" value="Genomic_DNA"/>
</dbReference>
<dbReference type="InterPro" id="IPR014762">
    <property type="entry name" value="DNA_mismatch_repair_CS"/>
</dbReference>
<dbReference type="STRING" id="7719.ENSCINP00000007598"/>
<comment type="similarity">
    <text evidence="1">Belongs to the DNA mismatch repair MutL/HexB family.</text>
</comment>
<dbReference type="SUPFAM" id="SSF54211">
    <property type="entry name" value="Ribosomal protein S5 domain 2-like"/>
    <property type="match status" value="1"/>
</dbReference>
<dbReference type="NCBIfam" id="TIGR00585">
    <property type="entry name" value="mutl"/>
    <property type="match status" value="1"/>
</dbReference>
<dbReference type="CDD" id="cd16926">
    <property type="entry name" value="HATPase_MutL-MLH-PMS-like"/>
    <property type="match status" value="1"/>
</dbReference>
<dbReference type="InterPro" id="IPR038973">
    <property type="entry name" value="MutL/Mlh/Pms-like"/>
</dbReference>
<dbReference type="GO" id="GO:0005634">
    <property type="term" value="C:nucleus"/>
    <property type="evidence" value="ECO:0007669"/>
    <property type="project" value="UniProtKB-ARBA"/>
</dbReference>
<dbReference type="InterPro" id="IPR020568">
    <property type="entry name" value="Ribosomal_Su5_D2-typ_SF"/>
</dbReference>
<evidence type="ECO:0000313" key="4">
    <source>
        <dbReference type="Ensembl" id="ENSCINP00000007598.3"/>
    </source>
</evidence>
<dbReference type="FunFam" id="3.30.230.10:FF:000030">
    <property type="entry name" value="PMS1 homolog 1, mismatch repair system component"/>
    <property type="match status" value="1"/>
</dbReference>
<name>F6ZUK0_CIOIN</name>
<dbReference type="PROSITE" id="PS00058">
    <property type="entry name" value="DNA_MISMATCH_REPAIR_1"/>
    <property type="match status" value="1"/>
</dbReference>
<dbReference type="FunFam" id="3.30.565.10:FF:000017">
    <property type="entry name" value="PMS1 homolog 1, mismatch repair system component"/>
    <property type="match status" value="1"/>
</dbReference>
<dbReference type="CDD" id="cd00782">
    <property type="entry name" value="MutL_Trans"/>
    <property type="match status" value="1"/>
</dbReference>
<dbReference type="Gene3D" id="3.30.565.10">
    <property type="entry name" value="Histidine kinase-like ATPase, C-terminal domain"/>
    <property type="match status" value="1"/>
</dbReference>
<dbReference type="Gene3D" id="3.30.230.10">
    <property type="match status" value="1"/>
</dbReference>
<proteinExistence type="inferred from homology"/>
<dbReference type="HOGENOM" id="CLU_004131_6_0_1"/>
<reference evidence="4" key="2">
    <citation type="journal article" date="2008" name="Genome Biol.">
        <title>Improved genome assembly and evidence-based global gene model set for the chordate Ciona intestinalis: new insight into intron and operon populations.</title>
        <authorList>
            <person name="Satou Y."/>
            <person name="Mineta K."/>
            <person name="Ogasawara M."/>
            <person name="Sasakura Y."/>
            <person name="Shoguchi E."/>
            <person name="Ueno K."/>
            <person name="Yamada L."/>
            <person name="Matsumoto J."/>
            <person name="Wasserscheid J."/>
            <person name="Dewar K."/>
            <person name="Wiley G.B."/>
            <person name="Macmil S.L."/>
            <person name="Roe B.A."/>
            <person name="Zeller R.W."/>
            <person name="Hastings K.E."/>
            <person name="Lemaire P."/>
            <person name="Lindquist E."/>
            <person name="Endo T."/>
            <person name="Hotta K."/>
            <person name="Inaba K."/>
        </authorList>
    </citation>
    <scope>NUCLEOTIDE SEQUENCE [LARGE SCALE GENOMIC DNA]</scope>
    <source>
        <strain evidence="4">wild type</strain>
    </source>
</reference>
<evidence type="ECO:0000256" key="1">
    <source>
        <dbReference type="ARBA" id="ARBA00006082"/>
    </source>
</evidence>
<feature type="domain" description="DNA mismatch repair protein S5" evidence="3">
    <location>
        <begin position="210"/>
        <end position="330"/>
    </location>
</feature>
<dbReference type="PANTHER" id="PTHR10073:SF54">
    <property type="entry name" value="PMS1 PROTEIN HOMOLOG 1"/>
    <property type="match status" value="1"/>
</dbReference>
<keyword evidence="2" id="KW-0227">DNA damage</keyword>
<dbReference type="SUPFAM" id="SSF55874">
    <property type="entry name" value="ATPase domain of HSP90 chaperone/DNA topoisomerase II/histidine kinase"/>
    <property type="match status" value="1"/>
</dbReference>
<dbReference type="InterPro" id="IPR002099">
    <property type="entry name" value="MutL/Mlh/PMS"/>
</dbReference>
<dbReference type="GO" id="GO:0140664">
    <property type="term" value="F:ATP-dependent DNA damage sensor activity"/>
    <property type="evidence" value="ECO:0007669"/>
    <property type="project" value="InterPro"/>
</dbReference>
<dbReference type="Ensembl" id="ENSCINT00000007598.3">
    <property type="protein sequence ID" value="ENSCINP00000007598.3"/>
    <property type="gene ID" value="ENSCING00000003685.3"/>
</dbReference>
<reference evidence="5" key="1">
    <citation type="journal article" date="2002" name="Science">
        <title>The draft genome of Ciona intestinalis: insights into chordate and vertebrate origins.</title>
        <authorList>
            <person name="Dehal P."/>
            <person name="Satou Y."/>
            <person name="Campbell R.K."/>
            <person name="Chapman J."/>
            <person name="Degnan B."/>
            <person name="De Tomaso A."/>
            <person name="Davidson B."/>
            <person name="Di Gregorio A."/>
            <person name="Gelpke M."/>
            <person name="Goodstein D.M."/>
            <person name="Harafuji N."/>
            <person name="Hastings K.E."/>
            <person name="Ho I."/>
            <person name="Hotta K."/>
            <person name="Huang W."/>
            <person name="Kawashima T."/>
            <person name="Lemaire P."/>
            <person name="Martinez D."/>
            <person name="Meinertzhagen I.A."/>
            <person name="Necula S."/>
            <person name="Nonaka M."/>
            <person name="Putnam N."/>
            <person name="Rash S."/>
            <person name="Saiga H."/>
            <person name="Satake M."/>
            <person name="Terry A."/>
            <person name="Yamada L."/>
            <person name="Wang H.G."/>
            <person name="Awazu S."/>
            <person name="Azumi K."/>
            <person name="Boore J."/>
            <person name="Branno M."/>
            <person name="Chin-Bow S."/>
            <person name="DeSantis R."/>
            <person name="Doyle S."/>
            <person name="Francino P."/>
            <person name="Keys D.N."/>
            <person name="Haga S."/>
            <person name="Hayashi H."/>
            <person name="Hino K."/>
            <person name="Imai K.S."/>
            <person name="Inaba K."/>
            <person name="Kano S."/>
            <person name="Kobayashi K."/>
            <person name="Kobayashi M."/>
            <person name="Lee B.I."/>
            <person name="Makabe K.W."/>
            <person name="Manohar C."/>
            <person name="Matassi G."/>
            <person name="Medina M."/>
            <person name="Mochizuki Y."/>
            <person name="Mount S."/>
            <person name="Morishita T."/>
            <person name="Miura S."/>
            <person name="Nakayama A."/>
            <person name="Nishizaka S."/>
            <person name="Nomoto H."/>
            <person name="Ohta F."/>
            <person name="Oishi K."/>
            <person name="Rigoutsos I."/>
            <person name="Sano M."/>
            <person name="Sasaki A."/>
            <person name="Sasakura Y."/>
            <person name="Shoguchi E."/>
            <person name="Shin-i T."/>
            <person name="Spagnuolo A."/>
            <person name="Stainier D."/>
            <person name="Suzuki M.M."/>
            <person name="Tassy O."/>
            <person name="Takatori N."/>
            <person name="Tokuoka M."/>
            <person name="Yagi K."/>
            <person name="Yoshizaki F."/>
            <person name="Wada S."/>
            <person name="Zhang C."/>
            <person name="Hyatt P.D."/>
            <person name="Larimer F."/>
            <person name="Detter C."/>
            <person name="Doggett N."/>
            <person name="Glavina T."/>
            <person name="Hawkins T."/>
            <person name="Richardson P."/>
            <person name="Lucas S."/>
            <person name="Kohara Y."/>
            <person name="Levine M."/>
            <person name="Satoh N."/>
            <person name="Rokhsar D.S."/>
        </authorList>
    </citation>
    <scope>NUCLEOTIDE SEQUENCE [LARGE SCALE GENOMIC DNA]</scope>
</reference>
<dbReference type="Proteomes" id="UP000008144">
    <property type="component" value="Chromosome 3"/>
</dbReference>
<accession>F6ZUK0</accession>
<keyword evidence="5" id="KW-1185">Reference proteome</keyword>
<dbReference type="SMART" id="SM01340">
    <property type="entry name" value="DNA_mis_repair"/>
    <property type="match status" value="1"/>
</dbReference>
<dbReference type="OMA" id="NSKREFG"/>
<evidence type="ECO:0000256" key="2">
    <source>
        <dbReference type="ARBA" id="ARBA00022763"/>
    </source>
</evidence>